<evidence type="ECO:0000259" key="3">
    <source>
        <dbReference type="Pfam" id="PF13087"/>
    </source>
</evidence>
<dbReference type="CDD" id="cd18808">
    <property type="entry name" value="SF1_C_Upf1"/>
    <property type="match status" value="1"/>
</dbReference>
<feature type="domain" description="DNA2/NAM7 helicase helicase" evidence="2">
    <location>
        <begin position="628"/>
        <end position="704"/>
    </location>
</feature>
<dbReference type="Proteomes" id="UP000319817">
    <property type="component" value="Chromosome"/>
</dbReference>
<dbReference type="InterPro" id="IPR049468">
    <property type="entry name" value="Restrct_endonuc-II-like_dom"/>
</dbReference>
<name>A0A517P2E2_9BACT</name>
<dbReference type="Gene3D" id="3.40.50.300">
    <property type="entry name" value="P-loop containing nucleotide triphosphate hydrolases"/>
    <property type="match status" value="3"/>
</dbReference>
<proteinExistence type="predicted"/>
<dbReference type="OrthoDB" id="9757917at2"/>
<accession>A0A517P2E2</accession>
<evidence type="ECO:0000313" key="5">
    <source>
        <dbReference type="EMBL" id="QDT13549.1"/>
    </source>
</evidence>
<dbReference type="RefSeq" id="WP_145421263.1">
    <property type="nucleotide sequence ID" value="NZ_CP036526.1"/>
</dbReference>
<dbReference type="SUPFAM" id="SSF56112">
    <property type="entry name" value="Protein kinase-like (PK-like)"/>
    <property type="match status" value="1"/>
</dbReference>
<dbReference type="InterPro" id="IPR045055">
    <property type="entry name" value="DNA2/NAM7-like"/>
</dbReference>
<organism evidence="5 6">
    <name type="scientific">Stieleria marina</name>
    <dbReference type="NCBI Taxonomy" id="1930275"/>
    <lineage>
        <taxon>Bacteria</taxon>
        <taxon>Pseudomonadati</taxon>
        <taxon>Planctomycetota</taxon>
        <taxon>Planctomycetia</taxon>
        <taxon>Pirellulales</taxon>
        <taxon>Pirellulaceae</taxon>
        <taxon>Stieleria</taxon>
    </lineage>
</organism>
<dbReference type="InterPro" id="IPR041677">
    <property type="entry name" value="DNA2/NAM7_AAA_11"/>
</dbReference>
<dbReference type="Pfam" id="PF18741">
    <property type="entry name" value="MTES_1575"/>
    <property type="match status" value="1"/>
</dbReference>
<dbReference type="SUPFAM" id="SSF52540">
    <property type="entry name" value="P-loop containing nucleoside triphosphate hydrolases"/>
    <property type="match status" value="1"/>
</dbReference>
<feature type="region of interest" description="Disordered" evidence="1">
    <location>
        <begin position="1199"/>
        <end position="1219"/>
    </location>
</feature>
<dbReference type="Pfam" id="PF13087">
    <property type="entry name" value="AAA_12"/>
    <property type="match status" value="1"/>
</dbReference>
<dbReference type="PANTHER" id="PTHR10887">
    <property type="entry name" value="DNA2/NAM7 HELICASE FAMILY"/>
    <property type="match status" value="1"/>
</dbReference>
<feature type="domain" description="DNA2/NAM7 helicase-like C-terminal" evidence="3">
    <location>
        <begin position="1347"/>
        <end position="1571"/>
    </location>
</feature>
<dbReference type="EMBL" id="CP036526">
    <property type="protein sequence ID" value="QDT13549.1"/>
    <property type="molecule type" value="Genomic_DNA"/>
</dbReference>
<dbReference type="GO" id="GO:0004386">
    <property type="term" value="F:helicase activity"/>
    <property type="evidence" value="ECO:0007669"/>
    <property type="project" value="InterPro"/>
</dbReference>
<gene>
    <name evidence="5" type="ORF">K239x_55690</name>
</gene>
<feature type="domain" description="DNA2/NAM7 helicase helicase" evidence="2">
    <location>
        <begin position="1182"/>
        <end position="1308"/>
    </location>
</feature>
<evidence type="ECO:0000313" key="6">
    <source>
        <dbReference type="Proteomes" id="UP000319817"/>
    </source>
</evidence>
<dbReference type="Pfam" id="PF13195">
    <property type="entry name" value="DUF4011"/>
    <property type="match status" value="1"/>
</dbReference>
<keyword evidence="6" id="KW-1185">Reference proteome</keyword>
<dbReference type="SUPFAM" id="SSF52980">
    <property type="entry name" value="Restriction endonuclease-like"/>
    <property type="match status" value="1"/>
</dbReference>
<reference evidence="5 6" key="1">
    <citation type="submission" date="2019-02" db="EMBL/GenBank/DDBJ databases">
        <title>Deep-cultivation of Planctomycetes and their phenomic and genomic characterization uncovers novel biology.</title>
        <authorList>
            <person name="Wiegand S."/>
            <person name="Jogler M."/>
            <person name="Boedeker C."/>
            <person name="Pinto D."/>
            <person name="Vollmers J."/>
            <person name="Rivas-Marin E."/>
            <person name="Kohn T."/>
            <person name="Peeters S.H."/>
            <person name="Heuer A."/>
            <person name="Rast P."/>
            <person name="Oberbeckmann S."/>
            <person name="Bunk B."/>
            <person name="Jeske O."/>
            <person name="Meyerdierks A."/>
            <person name="Storesund J.E."/>
            <person name="Kallscheuer N."/>
            <person name="Luecker S."/>
            <person name="Lage O.M."/>
            <person name="Pohl T."/>
            <person name="Merkel B.J."/>
            <person name="Hornburger P."/>
            <person name="Mueller R.-W."/>
            <person name="Bruemmer F."/>
            <person name="Labrenz M."/>
            <person name="Spormann A.M."/>
            <person name="Op den Camp H."/>
            <person name="Overmann J."/>
            <person name="Amann R."/>
            <person name="Jetten M.S.M."/>
            <person name="Mascher T."/>
            <person name="Medema M.H."/>
            <person name="Devos D.P."/>
            <person name="Kaster A.-K."/>
            <person name="Ovreas L."/>
            <person name="Rohde M."/>
            <person name="Galperin M.Y."/>
            <person name="Jogler C."/>
        </authorList>
    </citation>
    <scope>NUCLEOTIDE SEQUENCE [LARGE SCALE GENOMIC DNA]</scope>
    <source>
        <strain evidence="5 6">K23_9</strain>
    </source>
</reference>
<dbReference type="InterPro" id="IPR041679">
    <property type="entry name" value="DNA2/NAM7-like_C"/>
</dbReference>
<evidence type="ECO:0000259" key="2">
    <source>
        <dbReference type="Pfam" id="PF13086"/>
    </source>
</evidence>
<dbReference type="InterPro" id="IPR047187">
    <property type="entry name" value="SF1_C_Upf1"/>
</dbReference>
<dbReference type="InterPro" id="IPR011009">
    <property type="entry name" value="Kinase-like_dom_sf"/>
</dbReference>
<sequence>MNRPTKESPTKTIDQLIDTALADSGLPTDDVVSALLPLIRQAIDAHAHGKVAPLQGIERLKVDSGHLFFNQSDLQPIRIEIAKVQNAWRSDASSLEVIDEIRSVPGNLQVNGDVAPADAAVLSPVFVNGYQSWEQLLGHHDPITDVFCLGQILASLACGLDFCNLDDVKKFASARKNLFTIAPKLHPVVAQIIFQTTQLHRDQRIHDLGQVASTLENYRDASVGIEFDPELSTTGLPGAESNDSTKSELILRGLRKRLFDTTRRNRLLHFSPTMATINLTQASIPLSLDPENIDRKKLLLADDALLKKLGDGKTVLLNRTIDFQEVLYAPNVLDRIITDDRRDRAEYGFGGLRMAMAFLNWSNIKVQPAEHYHSPLVLVSVSLKKKKGVRDKYYLEAVEDEAEVNPVLRHQMQQLYAIELPEKIPLQAGAIQDLAAQLKQKISQSDASIQLDVVDRPQIALIHDKAQKRLQLYKKRARVSGRGVRHFGDLQYSYDPANYHPLGIRIFERLVRHPETQLEAITRRHAAPRRQNMVPDETEPTAAKTLYRWKEGGTGNPYHWQVDLCNITLASFKYRRMSLVRDYDAMIADPIDNGPFEALFSASSIEPNRNQPEQLSVTDRVDVVACDPTQAYTIAEARQGTNYIVQGPPGTGKSQTITNLIADFVAREKRVLFVCEKRAAIDVVYARLKAVGLGPAACLIHDAQGDKKEFIVDLKLTYESFLARDSRAGMEQRTSLTQKIRTELACLENVNELMRQRLDSAGMSLEDLLDQCLKLRDDLPQLSALQAEQLPDYADWLANQSHIDAVKEKLALLHPQASLASQPLALLRPSLASQPQPLAAIQSHVSAAKRSLNAIQKRFAAAGLPDEAWQTIQHVQQAVEYTDAAAPLAAAGLMQTIELGNKITPKLNKRVRRLQQLRDHAEQAAAKNTHWKEKLSPEDTDAALEVVTHLEGRVSRFLKPTWWRLRSVLKRSYQLSAHAVRPKWLTLLKQLQVEHAKNAIANQETRVLIEKYPIAEDPLLWPGRINRVMRSFTNNEQLRSTVHRPVMRSSNPGETMRRIAETGPMADSLAKSLEALTDCADESTLREWMAKLDDIEADLTQLPRFLTIMESLAAMPPQLSWSMRRLPLSKNELESSIADRTYRRELSRHPAAESYNGGMRSAHAARLSELYEQWQSANSQHVLDSVASRFLEHVALADDSTPTTREDRNQRRSYKKGRRELEHEFGKQMRFKPIRTLLSNDCRRVITDLKPIWLMSPLSVSDTLPLADDFDVVIFDEASQVTLQDAIPSLCRGKQVVVVGDQMQLPPTNFFAAKKTSNEEDEFTYRDDDGDDMSYDLSSASFLEFANRNLASTMLGWHYRSRSESLISFSNWRFYEGRLLTVPEENLAIDREDGSPIEDITGADDASKMLRDRPISFHFLNHGCYNDRRNRAEADHIARLVRNLLCMEDTDYQSQRLPAKPTIGVIAFSQAQQSEIESALARLADEDADFARRLDEESVREEDGQFVGLLVKNLENIQGDERDVVLLSVCYGPDTTGRTRMNFGPINKSGGEKRLNVAFSRAKHHMAIITSMRHSTITNDYNTGAAALRDYLRYAEAHCNGQHQDATALLKSLAHPRHGQSNSQTPPSSLKQQIVAALESKGWQVDQDVGQSHFRIDLAIMKPGDSQYRLGILLDDASYRTENVFERDVQRPKLLSAFGWRITHLLAKDWYHDSNQELQRIVKLGAGP</sequence>
<dbReference type="PANTHER" id="PTHR10887:SF530">
    <property type="entry name" value="SUPERFAMILY I DNA HELICASES"/>
    <property type="match status" value="1"/>
</dbReference>
<feature type="domain" description="Restriction endonuclease type II-like" evidence="4">
    <location>
        <begin position="1631"/>
        <end position="1723"/>
    </location>
</feature>
<dbReference type="InterPro" id="IPR025103">
    <property type="entry name" value="DUF4011"/>
</dbReference>
<dbReference type="InterPro" id="IPR011335">
    <property type="entry name" value="Restrct_endonuc-II-like"/>
</dbReference>
<dbReference type="Pfam" id="PF13086">
    <property type="entry name" value="AAA_11"/>
    <property type="match status" value="2"/>
</dbReference>
<protein>
    <submittedName>
        <fullName evidence="5">Uncharacterized protein</fullName>
    </submittedName>
</protein>
<dbReference type="InterPro" id="IPR027417">
    <property type="entry name" value="P-loop_NTPase"/>
</dbReference>
<evidence type="ECO:0000259" key="4">
    <source>
        <dbReference type="Pfam" id="PF18741"/>
    </source>
</evidence>
<evidence type="ECO:0000256" key="1">
    <source>
        <dbReference type="SAM" id="MobiDB-lite"/>
    </source>
</evidence>